<dbReference type="AlphaFoldDB" id="A0A1G8LRD3"/>
<dbReference type="PANTHER" id="PTHR42938">
    <property type="entry name" value="FORMATE DEHYDROGENASE 1"/>
    <property type="match status" value="1"/>
</dbReference>
<dbReference type="Gene3D" id="3.30.70.260">
    <property type="match status" value="1"/>
</dbReference>
<dbReference type="EC" id="1.1.1.399" evidence="4"/>
<comment type="catalytic activity">
    <reaction evidence="11">
        <text>(2R)-3-phosphoglycerate + NAD(+) = 3-phosphooxypyruvate + NADH + H(+)</text>
        <dbReference type="Rhea" id="RHEA:12641"/>
        <dbReference type="ChEBI" id="CHEBI:15378"/>
        <dbReference type="ChEBI" id="CHEBI:18110"/>
        <dbReference type="ChEBI" id="CHEBI:57540"/>
        <dbReference type="ChEBI" id="CHEBI:57945"/>
        <dbReference type="ChEBI" id="CHEBI:58272"/>
        <dbReference type="EC" id="1.1.1.95"/>
    </reaction>
</comment>
<dbReference type="InterPro" id="IPR002912">
    <property type="entry name" value="ACT_dom"/>
</dbReference>
<dbReference type="EMBL" id="PNHE01000001">
    <property type="protein sequence ID" value="PMC59137.1"/>
    <property type="molecule type" value="Genomic_DNA"/>
</dbReference>
<evidence type="ECO:0000256" key="12">
    <source>
        <dbReference type="RuleBase" id="RU003719"/>
    </source>
</evidence>
<keyword evidence="8" id="KW-0520">NAD</keyword>
<dbReference type="GO" id="GO:0051287">
    <property type="term" value="F:NAD binding"/>
    <property type="evidence" value="ECO:0007669"/>
    <property type="project" value="InterPro"/>
</dbReference>
<dbReference type="GO" id="GO:0004617">
    <property type="term" value="F:phosphoglycerate dehydrogenase activity"/>
    <property type="evidence" value="ECO:0007669"/>
    <property type="project" value="UniProtKB-EC"/>
</dbReference>
<dbReference type="EC" id="1.1.1.95" evidence="5"/>
<dbReference type="InterPro" id="IPR036291">
    <property type="entry name" value="NAD(P)-bd_dom_sf"/>
</dbReference>
<evidence type="ECO:0000256" key="2">
    <source>
        <dbReference type="ARBA" id="ARBA00005216"/>
    </source>
</evidence>
<evidence type="ECO:0000256" key="11">
    <source>
        <dbReference type="ARBA" id="ARBA00048731"/>
    </source>
</evidence>
<comment type="catalytic activity">
    <reaction evidence="10">
        <text>(R)-2-hydroxyglutarate + NAD(+) = 2-oxoglutarate + NADH + H(+)</text>
        <dbReference type="Rhea" id="RHEA:49612"/>
        <dbReference type="ChEBI" id="CHEBI:15378"/>
        <dbReference type="ChEBI" id="CHEBI:15801"/>
        <dbReference type="ChEBI" id="CHEBI:16810"/>
        <dbReference type="ChEBI" id="CHEBI:57540"/>
        <dbReference type="ChEBI" id="CHEBI:57945"/>
        <dbReference type="EC" id="1.1.1.399"/>
    </reaction>
</comment>
<comment type="caution">
    <text evidence="14">The sequence shown here is derived from an EMBL/GenBank/DDBJ whole genome shotgun (WGS) entry which is preliminary data.</text>
</comment>
<dbReference type="SUPFAM" id="SSF52283">
    <property type="entry name" value="Formate/glycerate dehydrogenase catalytic domain-like"/>
    <property type="match status" value="1"/>
</dbReference>
<evidence type="ECO:0000256" key="9">
    <source>
        <dbReference type="ARBA" id="ARBA00030455"/>
    </source>
</evidence>
<dbReference type="InterPro" id="IPR006139">
    <property type="entry name" value="D-isomer_2_OHA_DH_cat_dom"/>
</dbReference>
<evidence type="ECO:0000256" key="1">
    <source>
        <dbReference type="ARBA" id="ARBA00003800"/>
    </source>
</evidence>
<feature type="domain" description="ACT" evidence="13">
    <location>
        <begin position="318"/>
        <end position="391"/>
    </location>
</feature>
<comment type="similarity">
    <text evidence="3 12">Belongs to the D-isomer specific 2-hydroxyacid dehydrogenase family.</text>
</comment>
<evidence type="ECO:0000256" key="5">
    <source>
        <dbReference type="ARBA" id="ARBA00013143"/>
    </source>
</evidence>
<dbReference type="CDD" id="cd12174">
    <property type="entry name" value="PGDH_like_3"/>
    <property type="match status" value="1"/>
</dbReference>
<comment type="pathway">
    <text evidence="2">Amino-acid biosynthesis; L-serine biosynthesis; L-serine from 3-phospho-D-glycerate: step 1/3.</text>
</comment>
<dbReference type="PROSITE" id="PS51671">
    <property type="entry name" value="ACT"/>
    <property type="match status" value="1"/>
</dbReference>
<dbReference type="Pfam" id="PF00389">
    <property type="entry name" value="2-Hacid_dh"/>
    <property type="match status" value="1"/>
</dbReference>
<sequence>MTKFNIKTYNNIALKGLERLPKESFILNDSDDPEGVILRSYNLHEEPINPLLLAVARAGAGYNNIPVDALADEGVVVFNTPGANANSVKELVLSTMIAHARNMFQAKDWADELTGEDIPGQVEKGKSQFQGWEIRGKTMGVIGLGSIGHLVANDAQALGMNVIGYDPYISVEAAWKINQYVTQAPSLEEVLQKSDYLTIHVPYTKDTHHLIDEHAVNLMKDHAVLLNFSRADLIDEEAVVKALNHQRLGSYITDFPNDTVMGNEHCVLLPHLGASTIEAEANSAVMAANQLKAYLETGEIINSVNYPNVQMRLTSPTRISVCNRNVRNIIAYLSSLLSEQDINIDRIINKSRGELAYTLVDVPETDKEKLDKIIKDLNEQDGILKARLIKDKKHDAWYA</sequence>
<dbReference type="Pfam" id="PF02826">
    <property type="entry name" value="2-Hacid_dh_C"/>
    <property type="match status" value="1"/>
</dbReference>
<dbReference type="InterPro" id="IPR006140">
    <property type="entry name" value="D-isomer_DH_NAD-bd"/>
</dbReference>
<accession>A0A1G8LRD3</accession>
<evidence type="ECO:0000256" key="4">
    <source>
        <dbReference type="ARBA" id="ARBA00013001"/>
    </source>
</evidence>
<organism evidence="14 15">
    <name type="scientific">Dolosicoccus paucivorans</name>
    <dbReference type="NCBI Taxonomy" id="84521"/>
    <lineage>
        <taxon>Bacteria</taxon>
        <taxon>Bacillati</taxon>
        <taxon>Bacillota</taxon>
        <taxon>Bacilli</taxon>
        <taxon>Lactobacillales</taxon>
        <taxon>Aerococcaceae</taxon>
        <taxon>Dolosicoccus</taxon>
    </lineage>
</organism>
<dbReference type="UniPathway" id="UPA00135">
    <property type="reaction ID" value="UER00196"/>
</dbReference>
<evidence type="ECO:0000313" key="15">
    <source>
        <dbReference type="Proteomes" id="UP000235682"/>
    </source>
</evidence>
<dbReference type="SUPFAM" id="SSF51735">
    <property type="entry name" value="NAD(P)-binding Rossmann-fold domains"/>
    <property type="match status" value="1"/>
</dbReference>
<evidence type="ECO:0000256" key="8">
    <source>
        <dbReference type="ARBA" id="ARBA00023027"/>
    </source>
</evidence>
<gene>
    <name evidence="14" type="ORF">CJ205_00065</name>
</gene>
<dbReference type="SUPFAM" id="SSF55021">
    <property type="entry name" value="ACT-like"/>
    <property type="match status" value="1"/>
</dbReference>
<comment type="function">
    <text evidence="1">Catalyzes the reversible oxidation of 3-phospho-D-glycerate to 3-phosphonooxypyruvate, the first step of the phosphorylated L-serine biosynthesis pathway. Also catalyzes the reversible oxidation of 2-hydroxyglutarate to 2-oxoglutarate.</text>
</comment>
<name>A0A1G8LRD3_9LACT</name>
<protein>
    <recommendedName>
        <fullName evidence="6">D-3-phosphoglycerate dehydrogenase</fullName>
        <ecNumber evidence="4">1.1.1.399</ecNumber>
        <ecNumber evidence="5">1.1.1.95</ecNumber>
    </recommendedName>
    <alternativeName>
        <fullName evidence="9">2-oxoglutarate reductase</fullName>
    </alternativeName>
</protein>
<evidence type="ECO:0000256" key="6">
    <source>
        <dbReference type="ARBA" id="ARBA00021582"/>
    </source>
</evidence>
<dbReference type="InterPro" id="IPR045865">
    <property type="entry name" value="ACT-like_dom_sf"/>
</dbReference>
<evidence type="ECO:0000256" key="3">
    <source>
        <dbReference type="ARBA" id="ARBA00005854"/>
    </source>
</evidence>
<dbReference type="PANTHER" id="PTHR42938:SF47">
    <property type="entry name" value="HYDROXYPYRUVATE REDUCTASE"/>
    <property type="match status" value="1"/>
</dbReference>
<reference evidence="14 15" key="1">
    <citation type="submission" date="2017-09" db="EMBL/GenBank/DDBJ databases">
        <title>Bacterial strain isolated from the female urinary microbiota.</title>
        <authorList>
            <person name="Thomas-White K."/>
            <person name="Kumar N."/>
            <person name="Forster S."/>
            <person name="Putonti C."/>
            <person name="Lawley T."/>
            <person name="Wolfe A.J."/>
        </authorList>
    </citation>
    <scope>NUCLEOTIDE SEQUENCE [LARGE SCALE GENOMIC DNA]</scope>
    <source>
        <strain evidence="14 15">UMB0852</strain>
    </source>
</reference>
<dbReference type="RefSeq" id="WP_092085375.1">
    <property type="nucleotide sequence ID" value="NZ_FNEL01000023.1"/>
</dbReference>
<dbReference type="Proteomes" id="UP000235682">
    <property type="component" value="Unassembled WGS sequence"/>
</dbReference>
<keyword evidence="7 12" id="KW-0560">Oxidoreductase</keyword>
<dbReference type="STRING" id="84521.SAMN04487994_102316"/>
<dbReference type="PROSITE" id="PS00065">
    <property type="entry name" value="D_2_HYDROXYACID_DH_1"/>
    <property type="match status" value="1"/>
</dbReference>
<evidence type="ECO:0000313" key="14">
    <source>
        <dbReference type="EMBL" id="PMC59137.1"/>
    </source>
</evidence>
<evidence type="ECO:0000259" key="13">
    <source>
        <dbReference type="PROSITE" id="PS51671"/>
    </source>
</evidence>
<evidence type="ECO:0000256" key="10">
    <source>
        <dbReference type="ARBA" id="ARBA00048126"/>
    </source>
</evidence>
<dbReference type="InterPro" id="IPR029752">
    <property type="entry name" value="D-isomer_DH_CS1"/>
</dbReference>
<evidence type="ECO:0000256" key="7">
    <source>
        <dbReference type="ARBA" id="ARBA00023002"/>
    </source>
</evidence>
<dbReference type="Gene3D" id="3.40.50.720">
    <property type="entry name" value="NAD(P)-binding Rossmann-like Domain"/>
    <property type="match status" value="2"/>
</dbReference>
<proteinExistence type="inferred from homology"/>
<keyword evidence="15" id="KW-1185">Reference proteome</keyword>